<dbReference type="STRING" id="765257.A0A0D0A773"/>
<keyword evidence="10" id="KW-1185">Reference proteome</keyword>
<comment type="subcellular location">
    <subcellularLocation>
        <location evidence="1">Mitochondrion</location>
    </subcellularLocation>
</comment>
<comment type="similarity">
    <text evidence="2">Belongs to the mitochondrion-specific ribosomal protein mS23 family.</text>
</comment>
<accession>A0A0D0A773</accession>
<gene>
    <name evidence="9" type="ORF">PISMIDRAFT_393446</name>
</gene>
<dbReference type="OrthoDB" id="5542239at2759"/>
<evidence type="ECO:0000256" key="5">
    <source>
        <dbReference type="ARBA" id="ARBA00023274"/>
    </source>
</evidence>
<sequence length="276" mass="31545">MVRRIASQVHKQVSRLMRVNYVKDEPAWYEAVLQFPPLPLPPKSPPIRHDSSRHSKLVPPKHKPVNIAYLEDEVRRQFFRDHPFEAFRPVSIVEGGAVAEEHPVQGKDWIRLSQHGKCPSPEDAVRFAVNLHKYHKVSLTVAYTRAVAEFRALRAEHDIASSFSRLEAEAYGATFPSEVDRTFQKEDMVYRAPERKRALDEGALLARKRWRAILSIDSGMGNTWSKGHEYARLQDQGVRPRHTYLDELSDSPSPRQEIAALSSGSQSASSEFLRMI</sequence>
<evidence type="ECO:0000313" key="9">
    <source>
        <dbReference type="EMBL" id="KIK30337.1"/>
    </source>
</evidence>
<evidence type="ECO:0000256" key="4">
    <source>
        <dbReference type="ARBA" id="ARBA00023128"/>
    </source>
</evidence>
<reference evidence="10" key="2">
    <citation type="submission" date="2015-01" db="EMBL/GenBank/DDBJ databases">
        <title>Evolutionary Origins and Diversification of the Mycorrhizal Mutualists.</title>
        <authorList>
            <consortium name="DOE Joint Genome Institute"/>
            <consortium name="Mycorrhizal Genomics Consortium"/>
            <person name="Kohler A."/>
            <person name="Kuo A."/>
            <person name="Nagy L.G."/>
            <person name="Floudas D."/>
            <person name="Copeland A."/>
            <person name="Barry K.W."/>
            <person name="Cichocki N."/>
            <person name="Veneault-Fourrey C."/>
            <person name="LaButti K."/>
            <person name="Lindquist E.A."/>
            <person name="Lipzen A."/>
            <person name="Lundell T."/>
            <person name="Morin E."/>
            <person name="Murat C."/>
            <person name="Riley R."/>
            <person name="Ohm R."/>
            <person name="Sun H."/>
            <person name="Tunlid A."/>
            <person name="Henrissat B."/>
            <person name="Grigoriev I.V."/>
            <person name="Hibbett D.S."/>
            <person name="Martin F."/>
        </authorList>
    </citation>
    <scope>NUCLEOTIDE SEQUENCE [LARGE SCALE GENOMIC DNA]</scope>
    <source>
        <strain evidence="10">441</strain>
    </source>
</reference>
<protein>
    <recommendedName>
        <fullName evidence="6">Small ribosomal subunit protein mS23</fullName>
    </recommendedName>
    <alternativeName>
        <fullName evidence="7">37S ribosomal protein S25, mitochondrial</fullName>
    </alternativeName>
</protein>
<evidence type="ECO:0000256" key="7">
    <source>
        <dbReference type="ARBA" id="ARBA00035421"/>
    </source>
</evidence>
<evidence type="ECO:0000256" key="8">
    <source>
        <dbReference type="SAM" id="MobiDB-lite"/>
    </source>
</evidence>
<keyword evidence="4" id="KW-0496">Mitochondrion</keyword>
<organism evidence="9 10">
    <name type="scientific">Pisolithus microcarpus 441</name>
    <dbReference type="NCBI Taxonomy" id="765257"/>
    <lineage>
        <taxon>Eukaryota</taxon>
        <taxon>Fungi</taxon>
        <taxon>Dikarya</taxon>
        <taxon>Basidiomycota</taxon>
        <taxon>Agaricomycotina</taxon>
        <taxon>Agaricomycetes</taxon>
        <taxon>Agaricomycetidae</taxon>
        <taxon>Boletales</taxon>
        <taxon>Sclerodermatineae</taxon>
        <taxon>Pisolithaceae</taxon>
        <taxon>Pisolithus</taxon>
    </lineage>
</organism>
<dbReference type="PANTHER" id="PTHR37799">
    <property type="entry name" value="37S RIBOSOMAL PROTEIN S25, MITOCHONDRIAL"/>
    <property type="match status" value="1"/>
</dbReference>
<dbReference type="GO" id="GO:0003735">
    <property type="term" value="F:structural constituent of ribosome"/>
    <property type="evidence" value="ECO:0007669"/>
    <property type="project" value="InterPro"/>
</dbReference>
<evidence type="ECO:0000256" key="6">
    <source>
        <dbReference type="ARBA" id="ARBA00035137"/>
    </source>
</evidence>
<dbReference type="EMBL" id="KN833687">
    <property type="protein sequence ID" value="KIK30337.1"/>
    <property type="molecule type" value="Genomic_DNA"/>
</dbReference>
<evidence type="ECO:0000256" key="3">
    <source>
        <dbReference type="ARBA" id="ARBA00022980"/>
    </source>
</evidence>
<dbReference type="GO" id="GO:0005763">
    <property type="term" value="C:mitochondrial small ribosomal subunit"/>
    <property type="evidence" value="ECO:0007669"/>
    <property type="project" value="InterPro"/>
</dbReference>
<proteinExistence type="inferred from homology"/>
<feature type="region of interest" description="Disordered" evidence="8">
    <location>
        <begin position="244"/>
        <end position="276"/>
    </location>
</feature>
<evidence type="ECO:0000256" key="2">
    <source>
        <dbReference type="ARBA" id="ARBA00009864"/>
    </source>
</evidence>
<dbReference type="AlphaFoldDB" id="A0A0D0A773"/>
<reference evidence="9 10" key="1">
    <citation type="submission" date="2014-04" db="EMBL/GenBank/DDBJ databases">
        <authorList>
            <consortium name="DOE Joint Genome Institute"/>
            <person name="Kuo A."/>
            <person name="Kohler A."/>
            <person name="Costa M.D."/>
            <person name="Nagy L.G."/>
            <person name="Floudas D."/>
            <person name="Copeland A."/>
            <person name="Barry K.W."/>
            <person name="Cichocki N."/>
            <person name="Veneault-Fourrey C."/>
            <person name="LaButti K."/>
            <person name="Lindquist E.A."/>
            <person name="Lipzen A."/>
            <person name="Lundell T."/>
            <person name="Morin E."/>
            <person name="Murat C."/>
            <person name="Sun H."/>
            <person name="Tunlid A."/>
            <person name="Henrissat B."/>
            <person name="Grigoriev I.V."/>
            <person name="Hibbett D.S."/>
            <person name="Martin F."/>
            <person name="Nordberg H.P."/>
            <person name="Cantor M.N."/>
            <person name="Hua S.X."/>
        </authorList>
    </citation>
    <scope>NUCLEOTIDE SEQUENCE [LARGE SCALE GENOMIC DNA]</scope>
    <source>
        <strain evidence="9 10">441</strain>
    </source>
</reference>
<keyword evidence="5" id="KW-0687">Ribonucleoprotein</keyword>
<name>A0A0D0A773_9AGAM</name>
<keyword evidence="3" id="KW-0689">Ribosomal protein</keyword>
<dbReference type="InterPro" id="IPR016939">
    <property type="entry name" value="Ribosomal_mS23_fun"/>
</dbReference>
<evidence type="ECO:0000313" key="10">
    <source>
        <dbReference type="Proteomes" id="UP000054018"/>
    </source>
</evidence>
<dbReference type="PANTHER" id="PTHR37799:SF1">
    <property type="entry name" value="SMALL RIBOSOMAL SUBUNIT PROTEIN MS23"/>
    <property type="match status" value="1"/>
</dbReference>
<evidence type="ECO:0000256" key="1">
    <source>
        <dbReference type="ARBA" id="ARBA00004173"/>
    </source>
</evidence>
<feature type="compositionally biased region" description="Low complexity" evidence="8">
    <location>
        <begin position="259"/>
        <end position="270"/>
    </location>
</feature>
<dbReference type="HOGENOM" id="CLU_068101_0_0_1"/>
<dbReference type="Pfam" id="PF13741">
    <property type="entry name" value="MRP-S25"/>
    <property type="match status" value="1"/>
</dbReference>
<dbReference type="Proteomes" id="UP000054018">
    <property type="component" value="Unassembled WGS sequence"/>
</dbReference>